<protein>
    <submittedName>
        <fullName evidence="2">Uncharacterized protein</fullName>
    </submittedName>
</protein>
<dbReference type="Gene3D" id="3.30.700.10">
    <property type="entry name" value="Glycoprotein, Type 4 Pilin"/>
    <property type="match status" value="1"/>
</dbReference>
<organism evidence="2">
    <name type="scientific">Anaerococcus vaginalis</name>
    <dbReference type="NCBI Taxonomy" id="33037"/>
    <lineage>
        <taxon>Bacteria</taxon>
        <taxon>Bacillati</taxon>
        <taxon>Bacillota</taxon>
        <taxon>Tissierellia</taxon>
        <taxon>Tissierellales</taxon>
        <taxon>Peptoniphilaceae</taxon>
        <taxon>Anaerococcus</taxon>
    </lineage>
</organism>
<keyword evidence="1" id="KW-1133">Transmembrane helix</keyword>
<dbReference type="SUPFAM" id="SSF54523">
    <property type="entry name" value="Pili subunits"/>
    <property type="match status" value="1"/>
</dbReference>
<dbReference type="GO" id="GO:0030420">
    <property type="term" value="P:establishment of competence for transformation"/>
    <property type="evidence" value="ECO:0007669"/>
    <property type="project" value="InterPro"/>
</dbReference>
<gene>
    <name evidence="2" type="ORF">AVLFYP127_01523</name>
</gene>
<proteinExistence type="predicted"/>
<dbReference type="AlphaFoldDB" id="A0A6N2RSN5"/>
<dbReference type="EMBL" id="CACRSW010000006">
    <property type="protein sequence ID" value="VYS83684.1"/>
    <property type="molecule type" value="Genomic_DNA"/>
</dbReference>
<evidence type="ECO:0000313" key="2">
    <source>
        <dbReference type="EMBL" id="VYS83684.1"/>
    </source>
</evidence>
<dbReference type="InterPro" id="IPR045584">
    <property type="entry name" value="Pilin-like"/>
</dbReference>
<dbReference type="RefSeq" id="WP_156328611.1">
    <property type="nucleotide sequence ID" value="NZ_CACRSW010000006.1"/>
</dbReference>
<keyword evidence="1" id="KW-0472">Membrane</keyword>
<dbReference type="Pfam" id="PF07963">
    <property type="entry name" value="N_methyl"/>
    <property type="match status" value="1"/>
</dbReference>
<dbReference type="InterPro" id="IPR012902">
    <property type="entry name" value="N_methyl_site"/>
</dbReference>
<evidence type="ECO:0000256" key="1">
    <source>
        <dbReference type="SAM" id="Phobius"/>
    </source>
</evidence>
<keyword evidence="1" id="KW-0812">Transmembrane</keyword>
<dbReference type="PIRSF" id="PIRSF021292">
    <property type="entry name" value="Competence_ComGD"/>
    <property type="match status" value="1"/>
</dbReference>
<feature type="transmembrane region" description="Helical" evidence="1">
    <location>
        <begin position="6"/>
        <end position="27"/>
    </location>
</feature>
<dbReference type="NCBIfam" id="TIGR02532">
    <property type="entry name" value="IV_pilin_GFxxxE"/>
    <property type="match status" value="1"/>
</dbReference>
<dbReference type="InterPro" id="IPR016785">
    <property type="entry name" value="ComGD"/>
</dbReference>
<reference evidence="2" key="1">
    <citation type="submission" date="2019-11" db="EMBL/GenBank/DDBJ databases">
        <authorList>
            <person name="Feng L."/>
        </authorList>
    </citation>
    <scope>NUCLEOTIDE SEQUENCE</scope>
    <source>
        <strain evidence="2">AvaginalisLFYP127</strain>
    </source>
</reference>
<accession>A0A6N2RSN5</accession>
<sequence length="135" mass="15456">MKKRAFTLIELIVTLAIISLISSVILIKSGLIPKLQERKEIENLQADINYCREKSLVTGYKYKINIDSNNYAIKRADDNEMVKEVYFKYIKANTKNTFVFRPTGSVEGASTIYFSSSNKKYSIIVSPIAGRIRYE</sequence>
<name>A0A6N2RSN5_9FIRM</name>